<keyword evidence="2" id="KW-0472">Membrane</keyword>
<name>A0A0S4X0S5_RALSL</name>
<keyword evidence="2" id="KW-0812">Transmembrane</keyword>
<geneLocation type="plasmid" evidence="4">
    <name>p1</name>
</geneLocation>
<dbReference type="InterPro" id="IPR049802">
    <property type="entry name" value="RhsC-like_FIX"/>
</dbReference>
<evidence type="ECO:0000313" key="3">
    <source>
        <dbReference type="EMBL" id="CUV57476.1"/>
    </source>
</evidence>
<evidence type="ECO:0000256" key="1">
    <source>
        <dbReference type="SAM" id="MobiDB-lite"/>
    </source>
</evidence>
<sequence>MWDELENALAWFKSAPAGWIDSGKQNLASAAEWIWVVIQGDFAEEQSTGQVATGTVISMIPFVDQLCDVRDVVANCRKINSDASDKWAWVALVLTLIGLFPVLGSLAKGCCKILFAYGRKSVFRVGKAALDAGFWKASKPYVEAGIQTLNRHLQSPAVRRAMRAIKVVNPYHWIAAKVREVNGKLAVAELVRAFDKVLEALRYFVDLIQRWGTAAMATRAGELLKSVTHVREMMNQRLGEVLAPVNQWLKKLERRLEIEGDMLYRADVDAVNPHKYQWLTQDDEAALLTDHGAKWVDKAKRGLPYESLDEFKPVANWPNLEPKLKPNEKHPLKDAYQTFHSAQHVTIPPGEVLYRIVDPSSADNSICWMRKEEFLKLKSRDDWRRRFAVWRHWNRNGEYVTYTVPPGAGLNVWEGPAASQRLDRHPEYVLEGGANQIVLDPTHLQPEHLGKRQPTNWGYTDFPGETDEFLGLPKLTNNLNPKNLPPNDTMRGTQ</sequence>
<dbReference type="CDD" id="cd20746">
    <property type="entry name" value="FIX_Ntox15_NUC_DUF4112_RhsA-like"/>
    <property type="match status" value="1"/>
</dbReference>
<keyword evidence="2" id="KW-1133">Transmembrane helix</keyword>
<feature type="transmembrane region" description="Helical" evidence="2">
    <location>
        <begin position="87"/>
        <end position="107"/>
    </location>
</feature>
<evidence type="ECO:0008006" key="5">
    <source>
        <dbReference type="Google" id="ProtNLM"/>
    </source>
</evidence>
<gene>
    <name evidence="4" type="ORF">LH706_18530</name>
    <name evidence="3" type="ORF">RUN215_v1_1330024</name>
</gene>
<keyword evidence="4" id="KW-0614">Plasmid</keyword>
<organism evidence="3">
    <name type="scientific">Ralstonia solanacearum</name>
    <name type="common">Pseudomonas solanacearum</name>
    <dbReference type="NCBI Taxonomy" id="305"/>
    <lineage>
        <taxon>Bacteria</taxon>
        <taxon>Pseudomonadati</taxon>
        <taxon>Pseudomonadota</taxon>
        <taxon>Betaproteobacteria</taxon>
        <taxon>Burkholderiales</taxon>
        <taxon>Burkholderiaceae</taxon>
        <taxon>Ralstonia</taxon>
        <taxon>Ralstonia solanacearum species complex</taxon>
    </lineage>
</organism>
<dbReference type="EMBL" id="CP085044">
    <property type="protein sequence ID" value="UZF17552.1"/>
    <property type="molecule type" value="Genomic_DNA"/>
</dbReference>
<reference evidence="3" key="1">
    <citation type="submission" date="2015-10" db="EMBL/GenBank/DDBJ databases">
        <authorList>
            <person name="Gilbert D.G."/>
        </authorList>
    </citation>
    <scope>NUCLEOTIDE SEQUENCE</scope>
    <source>
        <strain evidence="3">Phyl III-seqv23</strain>
    </source>
</reference>
<evidence type="ECO:0000313" key="4">
    <source>
        <dbReference type="EMBL" id="UZF17552.1"/>
    </source>
</evidence>
<feature type="compositionally biased region" description="Low complexity" evidence="1">
    <location>
        <begin position="472"/>
        <end position="487"/>
    </location>
</feature>
<protein>
    <recommendedName>
        <fullName evidence="5">Transmembrane protein</fullName>
    </recommendedName>
</protein>
<proteinExistence type="predicted"/>
<evidence type="ECO:0000256" key="2">
    <source>
        <dbReference type="SAM" id="Phobius"/>
    </source>
</evidence>
<dbReference type="EMBL" id="LN899820">
    <property type="protein sequence ID" value="CUV57476.1"/>
    <property type="molecule type" value="Genomic_DNA"/>
</dbReference>
<dbReference type="AlphaFoldDB" id="A0A0S4X0S5"/>
<feature type="region of interest" description="Disordered" evidence="1">
    <location>
        <begin position="472"/>
        <end position="494"/>
    </location>
</feature>
<reference evidence="4" key="2">
    <citation type="submission" date="2021-10" db="EMBL/GenBank/DDBJ databases">
        <title>Complete genome sequences of five Ralstonia solancearum strains isolated from sunflower.</title>
        <authorList>
            <person name="She X."/>
            <person name="He Z."/>
        </authorList>
    </citation>
    <scope>NUCLEOTIDE SEQUENCE</scope>
    <source>
        <strain evidence="4">RS638</strain>
        <plasmid evidence="4">p1</plasmid>
    </source>
</reference>
<accession>A0A0S4X0S5</accession>